<accession>A0A2Z6MCV3</accession>
<dbReference type="InterPro" id="IPR016187">
    <property type="entry name" value="CTDL_fold"/>
</dbReference>
<dbReference type="PANTHER" id="PTHR45496:SF19">
    <property type="entry name" value="J DOMAIN-CONTAINING PROTEIN"/>
    <property type="match status" value="1"/>
</dbReference>
<protein>
    <submittedName>
        <fullName evidence="2">Uncharacterized protein</fullName>
    </submittedName>
</protein>
<evidence type="ECO:0000313" key="3">
    <source>
        <dbReference type="Proteomes" id="UP000242715"/>
    </source>
</evidence>
<dbReference type="PANTHER" id="PTHR45496">
    <property type="entry name" value="CHAPERONE DNAJ-DOMAIN SUPERFAMILY PROTEIN"/>
    <property type="match status" value="1"/>
</dbReference>
<evidence type="ECO:0000256" key="1">
    <source>
        <dbReference type="SAM" id="MobiDB-lite"/>
    </source>
</evidence>
<feature type="region of interest" description="Disordered" evidence="1">
    <location>
        <begin position="114"/>
        <end position="177"/>
    </location>
</feature>
<dbReference type="AlphaFoldDB" id="A0A2Z6MCV3"/>
<reference evidence="3" key="1">
    <citation type="journal article" date="2017" name="Front. Plant Sci.">
        <title>Climate Clever Clovers: New Paradigm to Reduce the Environmental Footprint of Ruminants by Breeding Low Methanogenic Forages Utilizing Haplotype Variation.</title>
        <authorList>
            <person name="Kaur P."/>
            <person name="Appels R."/>
            <person name="Bayer P.E."/>
            <person name="Keeble-Gagnere G."/>
            <person name="Wang J."/>
            <person name="Hirakawa H."/>
            <person name="Shirasawa K."/>
            <person name="Vercoe P."/>
            <person name="Stefanova K."/>
            <person name="Durmic Z."/>
            <person name="Nichols P."/>
            <person name="Revell C."/>
            <person name="Isobe S.N."/>
            <person name="Edwards D."/>
            <person name="Erskine W."/>
        </authorList>
    </citation>
    <scope>NUCLEOTIDE SEQUENCE [LARGE SCALE GENOMIC DNA]</scope>
    <source>
        <strain evidence="3">cv. Daliak</strain>
    </source>
</reference>
<dbReference type="EMBL" id="DF973428">
    <property type="protein sequence ID" value="GAU30556.1"/>
    <property type="molecule type" value="Genomic_DNA"/>
</dbReference>
<feature type="compositionally biased region" description="Low complexity" evidence="1">
    <location>
        <begin position="168"/>
        <end position="177"/>
    </location>
</feature>
<name>A0A2Z6MCV3_TRISU</name>
<proteinExistence type="predicted"/>
<dbReference type="InterPro" id="IPR053052">
    <property type="entry name" value="Imprinting_Balance_Reg"/>
</dbReference>
<keyword evidence="3" id="KW-1185">Reference proteome</keyword>
<dbReference type="Proteomes" id="UP000242715">
    <property type="component" value="Unassembled WGS sequence"/>
</dbReference>
<evidence type="ECO:0000313" key="2">
    <source>
        <dbReference type="EMBL" id="GAU30556.1"/>
    </source>
</evidence>
<dbReference type="OrthoDB" id="10250354at2759"/>
<gene>
    <name evidence="2" type="ORF">TSUD_65660</name>
</gene>
<sequence>MDGKISFWTLCPYCYIYYEYPKKYEECTLQCQSCWRGFHAVVIRSPPLNEIDSSFSTWGFFPLGFSGNSKDVNGASSNWNPIAPLFPSSMKGSSNRKKKWAYYDEEAAAAFINISDPSDDDSDDGDWRGGIDKRKGRKRSGVSTSKKVREVSGNASGREAVERRRRSATGAAAGNGNEKNVGAVVAAGNLDLNVEFSNVAEEPSRVVRAHEGNATGNAEDNIEDIEFFEGLDDFISSLPFLNVVGDDKVKGH</sequence>
<dbReference type="SUPFAM" id="SSF56436">
    <property type="entry name" value="C-type lectin-like"/>
    <property type="match status" value="1"/>
</dbReference>
<organism evidence="2 3">
    <name type="scientific">Trifolium subterraneum</name>
    <name type="common">Subterranean clover</name>
    <dbReference type="NCBI Taxonomy" id="3900"/>
    <lineage>
        <taxon>Eukaryota</taxon>
        <taxon>Viridiplantae</taxon>
        <taxon>Streptophyta</taxon>
        <taxon>Embryophyta</taxon>
        <taxon>Tracheophyta</taxon>
        <taxon>Spermatophyta</taxon>
        <taxon>Magnoliopsida</taxon>
        <taxon>eudicotyledons</taxon>
        <taxon>Gunneridae</taxon>
        <taxon>Pentapetalae</taxon>
        <taxon>rosids</taxon>
        <taxon>fabids</taxon>
        <taxon>Fabales</taxon>
        <taxon>Fabaceae</taxon>
        <taxon>Papilionoideae</taxon>
        <taxon>50 kb inversion clade</taxon>
        <taxon>NPAAA clade</taxon>
        <taxon>Hologalegina</taxon>
        <taxon>IRL clade</taxon>
        <taxon>Trifolieae</taxon>
        <taxon>Trifolium</taxon>
    </lineage>
</organism>